<reference evidence="2 3" key="1">
    <citation type="submission" date="2024-06" db="EMBL/GenBank/DDBJ databases">
        <title>The Natural Products Discovery Center: Release of the First 8490 Sequenced Strains for Exploring Actinobacteria Biosynthetic Diversity.</title>
        <authorList>
            <person name="Kalkreuter E."/>
            <person name="Kautsar S.A."/>
            <person name="Yang D."/>
            <person name="Bader C.D."/>
            <person name="Teijaro C.N."/>
            <person name="Fluegel L."/>
            <person name="Davis C.M."/>
            <person name="Simpson J.R."/>
            <person name="Lauterbach L."/>
            <person name="Steele A.D."/>
            <person name="Gui C."/>
            <person name="Meng S."/>
            <person name="Li G."/>
            <person name="Viehrig K."/>
            <person name="Ye F."/>
            <person name="Su P."/>
            <person name="Kiefer A.F."/>
            <person name="Nichols A."/>
            <person name="Cepeda A.J."/>
            <person name="Yan W."/>
            <person name="Fan B."/>
            <person name="Jiang Y."/>
            <person name="Adhikari A."/>
            <person name="Zheng C.-J."/>
            <person name="Schuster L."/>
            <person name="Cowan T.M."/>
            <person name="Smanski M.J."/>
            <person name="Chevrette M.G."/>
            <person name="De Carvalho L.P.S."/>
            <person name="Shen B."/>
        </authorList>
    </citation>
    <scope>NUCLEOTIDE SEQUENCE [LARGE SCALE GENOMIC DNA]</scope>
    <source>
        <strain evidence="2 3">NPDC050671</strain>
    </source>
</reference>
<evidence type="ECO:0000256" key="1">
    <source>
        <dbReference type="SAM" id="Phobius"/>
    </source>
</evidence>
<organism evidence="2 3">
    <name type="scientific">Nocardia fusca</name>
    <dbReference type="NCBI Taxonomy" id="941183"/>
    <lineage>
        <taxon>Bacteria</taxon>
        <taxon>Bacillati</taxon>
        <taxon>Actinomycetota</taxon>
        <taxon>Actinomycetes</taxon>
        <taxon>Mycobacteriales</taxon>
        <taxon>Nocardiaceae</taxon>
        <taxon>Nocardia</taxon>
    </lineage>
</organism>
<proteinExistence type="predicted"/>
<feature type="transmembrane region" description="Helical" evidence="1">
    <location>
        <begin position="77"/>
        <end position="99"/>
    </location>
</feature>
<evidence type="ECO:0000313" key="2">
    <source>
        <dbReference type="EMBL" id="MEV0365818.1"/>
    </source>
</evidence>
<evidence type="ECO:0008006" key="4">
    <source>
        <dbReference type="Google" id="ProtNLM"/>
    </source>
</evidence>
<keyword evidence="1" id="KW-1133">Transmembrane helix</keyword>
<feature type="transmembrane region" description="Helical" evidence="1">
    <location>
        <begin position="47"/>
        <end position="70"/>
    </location>
</feature>
<dbReference type="EMBL" id="JBFAIH010000016">
    <property type="protein sequence ID" value="MEV0365818.1"/>
    <property type="molecule type" value="Genomic_DNA"/>
</dbReference>
<keyword evidence="3" id="KW-1185">Reference proteome</keyword>
<dbReference type="RefSeq" id="WP_357982790.1">
    <property type="nucleotide sequence ID" value="NZ_JBFAIH010000016.1"/>
</dbReference>
<sequence>MVYGGAVTTLRRRPTAKWWTVTTVALAVLVGICCAAVVWFVASDGDFGYLLLLAGALLGLAALWSICAVFGLIRYRAWLPSAAAPVLVLVAIAVVYSGAAEQVGWRVSKAALEEAAAQCVPRSDPDRIGVYTIEWVDRPDTGCHFYTGGGFLDQVGFAYLPEGPPLERRGSETTYRQYDGSWYRFVVSW</sequence>
<gene>
    <name evidence="2" type="ORF">AB0H72_24275</name>
</gene>
<feature type="transmembrane region" description="Helical" evidence="1">
    <location>
        <begin position="18"/>
        <end position="41"/>
    </location>
</feature>
<evidence type="ECO:0000313" key="3">
    <source>
        <dbReference type="Proteomes" id="UP001551658"/>
    </source>
</evidence>
<protein>
    <recommendedName>
        <fullName evidence="4">DUF1109 domain-containing protein</fullName>
    </recommendedName>
</protein>
<comment type="caution">
    <text evidence="2">The sequence shown here is derived from an EMBL/GenBank/DDBJ whole genome shotgun (WGS) entry which is preliminary data.</text>
</comment>
<name>A0ABV3FE62_9NOCA</name>
<keyword evidence="1" id="KW-0812">Transmembrane</keyword>
<accession>A0ABV3FE62</accession>
<keyword evidence="1" id="KW-0472">Membrane</keyword>
<dbReference type="Proteomes" id="UP001551658">
    <property type="component" value="Unassembled WGS sequence"/>
</dbReference>